<gene>
    <name evidence="1" type="ORF">HCJ38_09335</name>
</gene>
<organism evidence="1 2">
    <name type="scientific">Listeria immobilis</name>
    <dbReference type="NCBI Taxonomy" id="2713502"/>
    <lineage>
        <taxon>Bacteria</taxon>
        <taxon>Bacillati</taxon>
        <taxon>Bacillota</taxon>
        <taxon>Bacilli</taxon>
        <taxon>Bacillales</taxon>
        <taxon>Listeriaceae</taxon>
        <taxon>Listeria</taxon>
    </lineage>
</organism>
<accession>A0A7X1C9D6</accession>
<evidence type="ECO:0000313" key="2">
    <source>
        <dbReference type="Proteomes" id="UP000561617"/>
    </source>
</evidence>
<dbReference type="RefSeq" id="WP_185381142.1">
    <property type="nucleotide sequence ID" value="NZ_JAASTW010000010.1"/>
</dbReference>
<comment type="caution">
    <text evidence="1">The sequence shown here is derived from an EMBL/GenBank/DDBJ whole genome shotgun (WGS) entry which is preliminary data.</text>
</comment>
<dbReference type="AlphaFoldDB" id="A0A7X1C9D6"/>
<sequence length="184" mass="21989">MVSMFICILKEEKNIKKTQLLFISDWDGYPVSGYLEINGKKYYFEILESFHKTKEDFEKFWILLLPSKIFIYAREVIQYEIDWNENGRNPILNLINYRAQCAMTSVMDVKKNNLQITKKQWEIVENIRKKEKEVNTFITQNRKSVSEDNKIIAYGKFIGKLKPSTFLNESFVEWENKADKIIDF</sequence>
<dbReference type="EMBL" id="JAASTW010000010">
    <property type="protein sequence ID" value="MBC1489197.1"/>
    <property type="molecule type" value="Genomic_DNA"/>
</dbReference>
<protein>
    <submittedName>
        <fullName evidence="1">Uncharacterized protein</fullName>
    </submittedName>
</protein>
<evidence type="ECO:0000313" key="1">
    <source>
        <dbReference type="EMBL" id="MBC1489197.1"/>
    </source>
</evidence>
<proteinExistence type="predicted"/>
<dbReference type="Proteomes" id="UP000561617">
    <property type="component" value="Unassembled WGS sequence"/>
</dbReference>
<reference evidence="1 2" key="1">
    <citation type="submission" date="2020-03" db="EMBL/GenBank/DDBJ databases">
        <title>Soil Listeria distribution.</title>
        <authorList>
            <person name="Liao J."/>
            <person name="Wiedmann M."/>
        </authorList>
    </citation>
    <scope>NUCLEOTIDE SEQUENCE [LARGE SCALE GENOMIC DNA]</scope>
    <source>
        <strain evidence="1 2">FSL L7-1554</strain>
    </source>
</reference>
<name>A0A7X1C9D6_9LIST</name>